<name>A0A6A1V9Z0_9ROSI</name>
<proteinExistence type="predicted"/>
<keyword evidence="2" id="KW-1185">Reference proteome</keyword>
<organism evidence="1 2">
    <name type="scientific">Morella rubra</name>
    <name type="common">Chinese bayberry</name>
    <dbReference type="NCBI Taxonomy" id="262757"/>
    <lineage>
        <taxon>Eukaryota</taxon>
        <taxon>Viridiplantae</taxon>
        <taxon>Streptophyta</taxon>
        <taxon>Embryophyta</taxon>
        <taxon>Tracheophyta</taxon>
        <taxon>Spermatophyta</taxon>
        <taxon>Magnoliopsida</taxon>
        <taxon>eudicotyledons</taxon>
        <taxon>Gunneridae</taxon>
        <taxon>Pentapetalae</taxon>
        <taxon>rosids</taxon>
        <taxon>fabids</taxon>
        <taxon>Fagales</taxon>
        <taxon>Myricaceae</taxon>
        <taxon>Morella</taxon>
    </lineage>
</organism>
<protein>
    <submittedName>
        <fullName evidence="1">Uncharacterized protein</fullName>
    </submittedName>
</protein>
<evidence type="ECO:0000313" key="1">
    <source>
        <dbReference type="EMBL" id="KAB1209553.1"/>
    </source>
</evidence>
<comment type="caution">
    <text evidence="1">The sequence shown here is derived from an EMBL/GenBank/DDBJ whole genome shotgun (WGS) entry which is preliminary data.</text>
</comment>
<dbReference type="EMBL" id="RXIC02000024">
    <property type="protein sequence ID" value="KAB1209553.1"/>
    <property type="molecule type" value="Genomic_DNA"/>
</dbReference>
<reference evidence="1 2" key="1">
    <citation type="journal article" date="2019" name="Plant Biotechnol. J.">
        <title>The red bayberry genome and genetic basis of sex determination.</title>
        <authorList>
            <person name="Jia H.M."/>
            <person name="Jia H.J."/>
            <person name="Cai Q.L."/>
            <person name="Wang Y."/>
            <person name="Zhao H.B."/>
            <person name="Yang W.F."/>
            <person name="Wang G.Y."/>
            <person name="Li Y.H."/>
            <person name="Zhan D.L."/>
            <person name="Shen Y.T."/>
            <person name="Niu Q.F."/>
            <person name="Chang L."/>
            <person name="Qiu J."/>
            <person name="Zhao L."/>
            <person name="Xie H.B."/>
            <person name="Fu W.Y."/>
            <person name="Jin J."/>
            <person name="Li X.W."/>
            <person name="Jiao Y."/>
            <person name="Zhou C.C."/>
            <person name="Tu T."/>
            <person name="Chai C.Y."/>
            <person name="Gao J.L."/>
            <person name="Fan L.J."/>
            <person name="van de Weg E."/>
            <person name="Wang J.Y."/>
            <person name="Gao Z.S."/>
        </authorList>
    </citation>
    <scope>NUCLEOTIDE SEQUENCE [LARGE SCALE GENOMIC DNA]</scope>
    <source>
        <tissue evidence="1">Leaves</tissue>
    </source>
</reference>
<evidence type="ECO:0000313" key="2">
    <source>
        <dbReference type="Proteomes" id="UP000516437"/>
    </source>
</evidence>
<gene>
    <name evidence="1" type="ORF">CJ030_MR6G020500</name>
</gene>
<dbReference type="OrthoDB" id="1741773at2759"/>
<dbReference type="Proteomes" id="UP000516437">
    <property type="component" value="Chromosome 6"/>
</dbReference>
<dbReference type="AlphaFoldDB" id="A0A6A1V9Z0"/>
<accession>A0A6A1V9Z0</accession>
<sequence length="180" mass="19955">MSCFSKQCVYTSQDVVIAAGGKRLCCDSSARSVGASDQTGTRAVMTPVNAAATTSNGADEDLPSLHRSTARHPQSSCASTSGIRHVRGRTHGLALEKAHIAGKLSVIFSMADDFNLDYDRPEDRNTVMSTMNTAYRTHRNRMHQYYALFPTKEVLEHPYPNMKKEEWPLSVNYLVLNNSR</sequence>